<dbReference type="RefSeq" id="WP_073049999.1">
    <property type="nucleotide sequence ID" value="NZ_FQZL01000021.1"/>
</dbReference>
<keyword evidence="1" id="KW-0812">Transmembrane</keyword>
<organism evidence="2 3">
    <name type="scientific">Dethiosulfatibacter aminovorans DSM 17477</name>
    <dbReference type="NCBI Taxonomy" id="1121476"/>
    <lineage>
        <taxon>Bacteria</taxon>
        <taxon>Bacillati</taxon>
        <taxon>Bacillota</taxon>
        <taxon>Tissierellia</taxon>
        <taxon>Dethiosulfatibacter</taxon>
    </lineage>
</organism>
<dbReference type="Proteomes" id="UP000184052">
    <property type="component" value="Unassembled WGS sequence"/>
</dbReference>
<accession>A0A1M6JE04</accession>
<feature type="transmembrane region" description="Helical" evidence="1">
    <location>
        <begin position="40"/>
        <end position="60"/>
    </location>
</feature>
<gene>
    <name evidence="2" type="ORF">SAMN02745751_02589</name>
</gene>
<evidence type="ECO:0000313" key="3">
    <source>
        <dbReference type="Proteomes" id="UP000184052"/>
    </source>
</evidence>
<feature type="transmembrane region" description="Helical" evidence="1">
    <location>
        <begin position="72"/>
        <end position="89"/>
    </location>
</feature>
<feature type="transmembrane region" description="Helical" evidence="1">
    <location>
        <begin position="206"/>
        <end position="222"/>
    </location>
</feature>
<dbReference type="Pfam" id="PF05857">
    <property type="entry name" value="TraX"/>
    <property type="match status" value="1"/>
</dbReference>
<dbReference type="OrthoDB" id="9781069at2"/>
<reference evidence="2 3" key="1">
    <citation type="submission" date="2016-11" db="EMBL/GenBank/DDBJ databases">
        <authorList>
            <person name="Jaros S."/>
            <person name="Januszkiewicz K."/>
            <person name="Wedrychowicz H."/>
        </authorList>
    </citation>
    <scope>NUCLEOTIDE SEQUENCE [LARGE SCALE GENOMIC DNA]</scope>
    <source>
        <strain evidence="2 3">DSM 17477</strain>
    </source>
</reference>
<feature type="transmembrane region" description="Helical" evidence="1">
    <location>
        <begin position="179"/>
        <end position="200"/>
    </location>
</feature>
<keyword evidence="3" id="KW-1185">Reference proteome</keyword>
<proteinExistence type="predicted"/>
<dbReference type="AlphaFoldDB" id="A0A1M6JE04"/>
<dbReference type="STRING" id="1121476.SAMN02745751_02589"/>
<sequence>MNINEMIQTERRSDWLKIIAMVTMLIDHVGYYLVPSGTSIYMAMRVIGRIAFPIFAYYVAMGYKRTRDINKYMIRMFVFALITQVPFYFFSHGQFYLNVMFTFFMALLMLRLYERKNLLWVVMLFISDILNMDYGAYGLLIVLIFYLFGENRKKVFFLLLALSLVYDSLKVLEYGHFHWTFYIQSLCVMAVPVIYCNFKQIRINKYISYLFYPVHIAIIVLIEKFL</sequence>
<evidence type="ECO:0000313" key="2">
    <source>
        <dbReference type="EMBL" id="SHJ44927.1"/>
    </source>
</evidence>
<dbReference type="EMBL" id="FQZL01000021">
    <property type="protein sequence ID" value="SHJ44927.1"/>
    <property type="molecule type" value="Genomic_DNA"/>
</dbReference>
<feature type="transmembrane region" description="Helical" evidence="1">
    <location>
        <begin position="155"/>
        <end position="172"/>
    </location>
</feature>
<feature type="transmembrane region" description="Helical" evidence="1">
    <location>
        <begin position="120"/>
        <end position="149"/>
    </location>
</feature>
<dbReference type="InterPro" id="IPR008875">
    <property type="entry name" value="TraX"/>
</dbReference>
<name>A0A1M6JE04_9FIRM</name>
<keyword evidence="1" id="KW-1133">Transmembrane helix</keyword>
<evidence type="ECO:0000256" key="1">
    <source>
        <dbReference type="SAM" id="Phobius"/>
    </source>
</evidence>
<feature type="transmembrane region" description="Helical" evidence="1">
    <location>
        <begin position="95"/>
        <end position="113"/>
    </location>
</feature>
<keyword evidence="1" id="KW-0472">Membrane</keyword>
<protein>
    <submittedName>
        <fullName evidence="2">TraX protein</fullName>
    </submittedName>
</protein>
<feature type="transmembrane region" description="Helical" evidence="1">
    <location>
        <begin position="15"/>
        <end position="34"/>
    </location>
</feature>